<accession>A0A162FBW8</accession>
<comment type="caution">
    <text evidence="1">The sequence shown here is derived from an EMBL/GenBank/DDBJ whole genome shotgun (WGS) entry which is preliminary data.</text>
</comment>
<dbReference type="Proteomes" id="UP000076715">
    <property type="component" value="Unassembled WGS sequence"/>
</dbReference>
<dbReference type="STRING" id="1642818.AWE51_24355"/>
<gene>
    <name evidence="1" type="ORF">AWE51_24355</name>
</gene>
<dbReference type="EMBL" id="LQRT01000010">
    <property type="protein sequence ID" value="KZS40936.1"/>
    <property type="molecule type" value="Genomic_DNA"/>
</dbReference>
<protein>
    <submittedName>
        <fullName evidence="1">Uncharacterized protein</fullName>
    </submittedName>
</protein>
<organism evidence="1 2">
    <name type="scientific">Aquimarina aggregata</name>
    <dbReference type="NCBI Taxonomy" id="1642818"/>
    <lineage>
        <taxon>Bacteria</taxon>
        <taxon>Pseudomonadati</taxon>
        <taxon>Bacteroidota</taxon>
        <taxon>Flavobacteriia</taxon>
        <taxon>Flavobacteriales</taxon>
        <taxon>Flavobacteriaceae</taxon>
        <taxon>Aquimarina</taxon>
    </lineage>
</organism>
<evidence type="ECO:0000313" key="2">
    <source>
        <dbReference type="Proteomes" id="UP000076715"/>
    </source>
</evidence>
<dbReference type="AlphaFoldDB" id="A0A162FBW8"/>
<evidence type="ECO:0000313" key="1">
    <source>
        <dbReference type="EMBL" id="KZS40936.1"/>
    </source>
</evidence>
<dbReference type="RefSeq" id="WP_066313393.1">
    <property type="nucleotide sequence ID" value="NZ_LQRT01000010.1"/>
</dbReference>
<keyword evidence="2" id="KW-1185">Reference proteome</keyword>
<reference evidence="1 2" key="1">
    <citation type="submission" date="2016-01" db="EMBL/GenBank/DDBJ databases">
        <title>The draft genome sequence of Aquimarina sp. RZW4-3-2.</title>
        <authorList>
            <person name="Wang Y."/>
        </authorList>
    </citation>
    <scope>NUCLEOTIDE SEQUENCE [LARGE SCALE GENOMIC DNA]</scope>
    <source>
        <strain evidence="1 2">RZW4-3-2</strain>
    </source>
</reference>
<proteinExistence type="predicted"/>
<name>A0A162FBW8_9FLAO</name>
<sequence>MKYNEFFQITIDHQYFSDAQMDLVLIPEEQTLQFLRKRHFVVKHTSKGLKVLIPLDEKENRLPVIKEDDTLSFNVFPTTSGFDEITDTSMIDNDSILFFTNKGLKNDSKELVVSGTTANMRKNGFPVIAKIKIELSRVDFDLDKEPTLYQVIFKPKTVKWKYYILSGIATTKLEIKDRDAQLTFGKLENLNDIPDKIATALSLNFPNKQLFVFESSKAIHYSDTARKNIQLFQNENMIIKHLSNPDISDNGIQIIKIN</sequence>
<dbReference type="OrthoDB" id="1403943at2"/>